<dbReference type="Proteomes" id="UP001627154">
    <property type="component" value="Unassembled WGS sequence"/>
</dbReference>
<proteinExistence type="predicted"/>
<reference evidence="1 2" key="1">
    <citation type="journal article" date="2024" name="bioRxiv">
        <title>A reference genome for Trichogramma kaykai: A tiny desert-dwelling parasitoid wasp with competing sex-ratio distorters.</title>
        <authorList>
            <person name="Culotta J."/>
            <person name="Lindsey A.R."/>
        </authorList>
    </citation>
    <scope>NUCLEOTIDE SEQUENCE [LARGE SCALE GENOMIC DNA]</scope>
    <source>
        <strain evidence="1 2">KSX58</strain>
    </source>
</reference>
<evidence type="ECO:0000313" key="2">
    <source>
        <dbReference type="Proteomes" id="UP001627154"/>
    </source>
</evidence>
<sequence>MRLFITFYSISRPVKTREYSQNSKSKAIRVASFSFDEFRCASLKKISQIPSHRTTIHARSYSIEQTSRNRRNEFCADAAATLAAWRIDNKPATTHCERVCQPYIFKRVSTTEADDSFESFPALLLCQHAFYRTLWYVHEKVSCVR</sequence>
<keyword evidence="2" id="KW-1185">Reference proteome</keyword>
<gene>
    <name evidence="1" type="ORF">TKK_018234</name>
</gene>
<organism evidence="1 2">
    <name type="scientific">Trichogramma kaykai</name>
    <dbReference type="NCBI Taxonomy" id="54128"/>
    <lineage>
        <taxon>Eukaryota</taxon>
        <taxon>Metazoa</taxon>
        <taxon>Ecdysozoa</taxon>
        <taxon>Arthropoda</taxon>
        <taxon>Hexapoda</taxon>
        <taxon>Insecta</taxon>
        <taxon>Pterygota</taxon>
        <taxon>Neoptera</taxon>
        <taxon>Endopterygota</taxon>
        <taxon>Hymenoptera</taxon>
        <taxon>Apocrita</taxon>
        <taxon>Proctotrupomorpha</taxon>
        <taxon>Chalcidoidea</taxon>
        <taxon>Trichogrammatidae</taxon>
        <taxon>Trichogramma</taxon>
    </lineage>
</organism>
<name>A0ABD2W026_9HYME</name>
<comment type="caution">
    <text evidence="1">The sequence shown here is derived from an EMBL/GenBank/DDBJ whole genome shotgun (WGS) entry which is preliminary data.</text>
</comment>
<dbReference type="EMBL" id="JBJJXI010000147">
    <property type="protein sequence ID" value="KAL3386377.1"/>
    <property type="molecule type" value="Genomic_DNA"/>
</dbReference>
<dbReference type="AlphaFoldDB" id="A0ABD2W026"/>
<evidence type="ECO:0000313" key="1">
    <source>
        <dbReference type="EMBL" id="KAL3386377.1"/>
    </source>
</evidence>
<protein>
    <submittedName>
        <fullName evidence="1">Uncharacterized protein</fullName>
    </submittedName>
</protein>
<accession>A0ABD2W026</accession>